<dbReference type="STRING" id="1796616.A4V09_03380"/>
<dbReference type="Pfam" id="PF10050">
    <property type="entry name" value="DUF2284"/>
    <property type="match status" value="1"/>
</dbReference>
<proteinExistence type="predicted"/>
<accession>A0A1C7I7I2</accession>
<dbReference type="RefSeq" id="WP_065541108.1">
    <property type="nucleotide sequence ID" value="NZ_CP015405.2"/>
</dbReference>
<protein>
    <submittedName>
        <fullName evidence="1">Metal-binding protein</fullName>
    </submittedName>
</protein>
<dbReference type="AlphaFoldDB" id="A0A1C7I7I2"/>
<keyword evidence="2" id="KW-1185">Reference proteome</keyword>
<dbReference type="Proteomes" id="UP000092574">
    <property type="component" value="Chromosome"/>
</dbReference>
<dbReference type="OrthoDB" id="5420534at2"/>
<dbReference type="EMBL" id="CP015405">
    <property type="protein sequence ID" value="ANU74884.1"/>
    <property type="molecule type" value="Genomic_DNA"/>
</dbReference>
<organism evidence="1 2">
    <name type="scientific">Blautia pseudococcoides</name>
    <dbReference type="NCBI Taxonomy" id="1796616"/>
    <lineage>
        <taxon>Bacteria</taxon>
        <taxon>Bacillati</taxon>
        <taxon>Bacillota</taxon>
        <taxon>Clostridia</taxon>
        <taxon>Lachnospirales</taxon>
        <taxon>Lachnospiraceae</taxon>
        <taxon>Blautia</taxon>
    </lineage>
</organism>
<reference evidence="1" key="1">
    <citation type="submission" date="2017-04" db="EMBL/GenBank/DDBJ databases">
        <title>Complete Genome Sequences of Twelve Strains of a Stable Defined Moderately Diverse Mouse Microbiota 2 (sDMDMm2).</title>
        <authorList>
            <person name="Uchimura Y."/>
            <person name="Wyss M."/>
            <person name="Brugiroux S."/>
            <person name="Limenitakis J.P."/>
            <person name="Stecher B."/>
            <person name="McCoy K.D."/>
            <person name="Macpherson A.J."/>
        </authorList>
    </citation>
    <scope>NUCLEOTIDE SEQUENCE</scope>
    <source>
        <strain evidence="1">YL58</strain>
    </source>
</reference>
<sequence length="183" mass="20976">MYKTETYTAVVPVEDYIEGYVDVVTFLECCRACPNYDTVWSCPSYDFDVLSYWRKYKNLELTAVKIIFDEDFAGKAFTKEEQDEILGQSLRVEKGKLSEILWEKEKEYPGSISLSAGSCDLCQGNCTRPDKKACRFPEKMRYSIESMGGNVGLTLSKLMGIELEWMEEGKLPHYFVLVCGLLK</sequence>
<evidence type="ECO:0000313" key="2">
    <source>
        <dbReference type="Proteomes" id="UP000092574"/>
    </source>
</evidence>
<gene>
    <name evidence="1" type="ORF">A4V09_03380</name>
</gene>
<name>A0A1C7I7I2_9FIRM</name>
<dbReference type="KEGG" id="byl:A4V09_03380"/>
<evidence type="ECO:0000313" key="1">
    <source>
        <dbReference type="EMBL" id="ANU74884.1"/>
    </source>
</evidence>
<dbReference type="InterPro" id="IPR019271">
    <property type="entry name" value="DUF2284_metal-binding"/>
</dbReference>